<keyword evidence="5" id="KW-0489">Methyltransferase</keyword>
<gene>
    <name evidence="5" type="ORF">AXF42_Ash003827</name>
</gene>
<reference evidence="5 6" key="1">
    <citation type="journal article" date="2017" name="Nature">
        <title>The Apostasia genome and the evolution of orchids.</title>
        <authorList>
            <person name="Zhang G.Q."/>
            <person name="Liu K.W."/>
            <person name="Li Z."/>
            <person name="Lohaus R."/>
            <person name="Hsiao Y.Y."/>
            <person name="Niu S.C."/>
            <person name="Wang J.Y."/>
            <person name="Lin Y.C."/>
            <person name="Xu Q."/>
            <person name="Chen L.J."/>
            <person name="Yoshida K."/>
            <person name="Fujiwara S."/>
            <person name="Wang Z.W."/>
            <person name="Zhang Y.Q."/>
            <person name="Mitsuda N."/>
            <person name="Wang M."/>
            <person name="Liu G.H."/>
            <person name="Pecoraro L."/>
            <person name="Huang H.X."/>
            <person name="Xiao X.J."/>
            <person name="Lin M."/>
            <person name="Wu X.Y."/>
            <person name="Wu W.L."/>
            <person name="Chen Y.Y."/>
            <person name="Chang S.B."/>
            <person name="Sakamoto S."/>
            <person name="Ohme-Takagi M."/>
            <person name="Yagi M."/>
            <person name="Zeng S.J."/>
            <person name="Shen C.Y."/>
            <person name="Yeh C.M."/>
            <person name="Luo Y.B."/>
            <person name="Tsai W.C."/>
            <person name="Van de Peer Y."/>
            <person name="Liu Z.J."/>
        </authorList>
    </citation>
    <scope>NUCLEOTIDE SEQUENCE [LARGE SCALE GENOMIC DNA]</scope>
    <source>
        <strain evidence="6">cv. Shenzhen</strain>
        <tissue evidence="5">Stem</tissue>
    </source>
</reference>
<evidence type="ECO:0000256" key="1">
    <source>
        <dbReference type="ARBA" id="ARBA00007626"/>
    </source>
</evidence>
<dbReference type="Pfam" id="PF13041">
    <property type="entry name" value="PPR_2"/>
    <property type="match status" value="4"/>
</dbReference>
<dbReference type="GO" id="GO:0008168">
    <property type="term" value="F:methyltransferase activity"/>
    <property type="evidence" value="ECO:0007669"/>
    <property type="project" value="UniProtKB-KW"/>
</dbReference>
<evidence type="ECO:0000256" key="2">
    <source>
        <dbReference type="ARBA" id="ARBA00022737"/>
    </source>
</evidence>
<proteinExistence type="inferred from homology"/>
<dbReference type="Proteomes" id="UP000236161">
    <property type="component" value="Unassembled WGS sequence"/>
</dbReference>
<dbReference type="PANTHER" id="PTHR47936:SF1">
    <property type="entry name" value="PENTATRICOPEPTIDE REPEAT-CONTAINING PROTEIN GUN1, CHLOROPLASTIC"/>
    <property type="match status" value="1"/>
</dbReference>
<evidence type="ECO:0000313" key="6">
    <source>
        <dbReference type="Proteomes" id="UP000236161"/>
    </source>
</evidence>
<feature type="repeat" description="PPR" evidence="3">
    <location>
        <begin position="278"/>
        <end position="312"/>
    </location>
</feature>
<dbReference type="OrthoDB" id="185373at2759"/>
<keyword evidence="2" id="KW-0677">Repeat</keyword>
<feature type="repeat" description="PPR" evidence="3">
    <location>
        <begin position="488"/>
        <end position="522"/>
    </location>
</feature>
<name>A0A2I0AI23_9ASPA</name>
<dbReference type="STRING" id="1088818.A0A2I0AI23"/>
<feature type="repeat" description="PPR" evidence="3">
    <location>
        <begin position="453"/>
        <end position="487"/>
    </location>
</feature>
<feature type="repeat" description="PPR" evidence="3">
    <location>
        <begin position="348"/>
        <end position="382"/>
    </location>
</feature>
<feature type="repeat" description="PPR" evidence="3">
    <location>
        <begin position="313"/>
        <end position="347"/>
    </location>
</feature>
<dbReference type="Pfam" id="PF01535">
    <property type="entry name" value="PPR"/>
    <property type="match status" value="2"/>
</dbReference>
<dbReference type="Gene3D" id="1.25.40.10">
    <property type="entry name" value="Tetratricopeptide repeat domain"/>
    <property type="match status" value="3"/>
</dbReference>
<dbReference type="GO" id="GO:0032259">
    <property type="term" value="P:methylation"/>
    <property type="evidence" value="ECO:0007669"/>
    <property type="project" value="UniProtKB-KW"/>
</dbReference>
<sequence length="586" mass="65983">MALLRNVHARSRHCLTDTAAAGIHGISSHQSPRTIGIFGPEPSFDGSRSHASLPRPLPQALALLPTRFLLSHIPIAVLLLRNTRSFASYSSESESDSNQSLPPTTPPNSTDVERICKVIDELFASDRNMEAVLDELDVQLEPALVVAVLDRFRHAYRPASGFFRWAASRPGFSHNPDTCNKMLGVLGKTRQFETMGSVLEEMGKDGLLSMDAFKISIKAFAAAREMKKCLGIFKLMKKYDLRSGLESFNCLLDSLAKAKLGKEAQQLFDKMKDQYKPDLRTYTVLLFGFCKTRNLLEAGRLWNEMLDSGFKPDIVAHNTMLEGLIRGHRRCEGIKLFELMKARGPAPNARTYTILIQDLCKAGKMEQAVGCFEEMLAAGIEPDVATYTCLIVGFGNARQMDKVSSWLSKMSQNGCPPDARTYNALIKLMTNRNMPDDAVRIYKKMIKNGYEPTLHTYNMMMKSYFHGNSYEMGCAVWKEMGRKGICPDVNSFTVFIGGHIRHGRPEEAYKYIEEMISKGMNVPQVDYNKFAADFSRAGRPDVLSELAQKMNFSGKFEAYNVLNCWAERMKKRVKERVPYQSGQRIF</sequence>
<dbReference type="SUPFAM" id="SSF81901">
    <property type="entry name" value="HCP-like"/>
    <property type="match status" value="1"/>
</dbReference>
<keyword evidence="5" id="KW-0808">Transferase</keyword>
<dbReference type="PANTHER" id="PTHR47936">
    <property type="entry name" value="PPR_LONG DOMAIN-CONTAINING PROTEIN"/>
    <property type="match status" value="1"/>
</dbReference>
<dbReference type="EMBL" id="KZ451980">
    <property type="protein sequence ID" value="PKA55190.1"/>
    <property type="molecule type" value="Genomic_DNA"/>
</dbReference>
<dbReference type="EC" id="2.1.1.204" evidence="5"/>
<protein>
    <submittedName>
        <fullName evidence="5">Pentatricopeptide repeat-containing protein</fullName>
        <ecNumber evidence="5">2.1.1.204</ecNumber>
    </submittedName>
</protein>
<evidence type="ECO:0000256" key="4">
    <source>
        <dbReference type="SAM" id="MobiDB-lite"/>
    </source>
</evidence>
<dbReference type="InterPro" id="IPR002885">
    <property type="entry name" value="PPR_rpt"/>
</dbReference>
<dbReference type="PROSITE" id="PS51375">
    <property type="entry name" value="PPR"/>
    <property type="match status" value="7"/>
</dbReference>
<comment type="similarity">
    <text evidence="1">Belongs to the PPR family. P subfamily.</text>
</comment>
<dbReference type="AlphaFoldDB" id="A0A2I0AI23"/>
<feature type="compositionally biased region" description="Low complexity" evidence="4">
    <location>
        <begin position="90"/>
        <end position="100"/>
    </location>
</feature>
<dbReference type="NCBIfam" id="TIGR00756">
    <property type="entry name" value="PPR"/>
    <property type="match status" value="6"/>
</dbReference>
<evidence type="ECO:0000313" key="5">
    <source>
        <dbReference type="EMBL" id="PKA55190.1"/>
    </source>
</evidence>
<feature type="region of interest" description="Disordered" evidence="4">
    <location>
        <begin position="90"/>
        <end position="111"/>
    </location>
</feature>
<feature type="repeat" description="PPR" evidence="3">
    <location>
        <begin position="418"/>
        <end position="452"/>
    </location>
</feature>
<organism evidence="5 6">
    <name type="scientific">Apostasia shenzhenica</name>
    <dbReference type="NCBI Taxonomy" id="1088818"/>
    <lineage>
        <taxon>Eukaryota</taxon>
        <taxon>Viridiplantae</taxon>
        <taxon>Streptophyta</taxon>
        <taxon>Embryophyta</taxon>
        <taxon>Tracheophyta</taxon>
        <taxon>Spermatophyta</taxon>
        <taxon>Magnoliopsida</taxon>
        <taxon>Liliopsida</taxon>
        <taxon>Asparagales</taxon>
        <taxon>Orchidaceae</taxon>
        <taxon>Apostasioideae</taxon>
        <taxon>Apostasia</taxon>
    </lineage>
</organism>
<feature type="region of interest" description="Disordered" evidence="4">
    <location>
        <begin position="25"/>
        <end position="51"/>
    </location>
</feature>
<feature type="repeat" description="PPR" evidence="3">
    <location>
        <begin position="383"/>
        <end position="417"/>
    </location>
</feature>
<keyword evidence="6" id="KW-1185">Reference proteome</keyword>
<accession>A0A2I0AI23</accession>
<dbReference type="InterPro" id="IPR011990">
    <property type="entry name" value="TPR-like_helical_dom_sf"/>
</dbReference>
<evidence type="ECO:0000256" key="3">
    <source>
        <dbReference type="PROSITE-ProRule" id="PRU00708"/>
    </source>
</evidence>